<evidence type="ECO:0000256" key="1">
    <source>
        <dbReference type="SAM" id="SignalP"/>
    </source>
</evidence>
<proteinExistence type="predicted"/>
<reference evidence="2" key="1">
    <citation type="submission" date="2023-01" db="EMBL/GenBank/DDBJ databases">
        <title>Vibrio sp. CB1-14 genome sequencing.</title>
        <authorList>
            <person name="Otstavnykh N."/>
            <person name="Isaeva M."/>
            <person name="Meleshko D."/>
        </authorList>
    </citation>
    <scope>NUCLEOTIDE SEQUENCE</scope>
    <source>
        <strain evidence="2">CB1-14</strain>
    </source>
</reference>
<feature type="signal peptide" evidence="1">
    <location>
        <begin position="1"/>
        <end position="18"/>
    </location>
</feature>
<sequence length="93" mass="10356">MRRFIMGCLAITAFSAYAGLDPNVSNDTLESAKASMQKHLEKEGLTIDDAKLSLAYKYGRNKSTIYFEVAEHDGGAEIYKVVCSGDKCHLQYR</sequence>
<dbReference type="KEGG" id="vck:PG915_20010"/>
<keyword evidence="1" id="KW-0732">Signal</keyword>
<name>A0AAU8BMW3_9VIBR</name>
<evidence type="ECO:0000313" key="2">
    <source>
        <dbReference type="EMBL" id="XCD17583.1"/>
    </source>
</evidence>
<organism evidence="2">
    <name type="scientific">Vibrio chaetopteri</name>
    <dbReference type="NCBI Taxonomy" id="3016528"/>
    <lineage>
        <taxon>Bacteria</taxon>
        <taxon>Pseudomonadati</taxon>
        <taxon>Pseudomonadota</taxon>
        <taxon>Gammaproteobacteria</taxon>
        <taxon>Vibrionales</taxon>
        <taxon>Vibrionaceae</taxon>
        <taxon>Vibrio</taxon>
    </lineage>
</organism>
<dbReference type="AlphaFoldDB" id="A0AAU8BMW3"/>
<evidence type="ECO:0008006" key="3">
    <source>
        <dbReference type="Google" id="ProtNLM"/>
    </source>
</evidence>
<protein>
    <recommendedName>
        <fullName evidence="3">PepSY domain-containing protein</fullName>
    </recommendedName>
</protein>
<dbReference type="RefSeq" id="WP_353498764.1">
    <property type="nucleotide sequence ID" value="NZ_CP115921.1"/>
</dbReference>
<accession>A0AAU8BMW3</accession>
<dbReference type="EMBL" id="CP115921">
    <property type="protein sequence ID" value="XCD17583.1"/>
    <property type="molecule type" value="Genomic_DNA"/>
</dbReference>
<gene>
    <name evidence="2" type="ORF">PG915_20010</name>
</gene>
<feature type="chain" id="PRO_5043672453" description="PepSY domain-containing protein" evidence="1">
    <location>
        <begin position="19"/>
        <end position="93"/>
    </location>
</feature>